<feature type="non-terminal residue" evidence="2">
    <location>
        <position position="28"/>
    </location>
</feature>
<feature type="region of interest" description="Disordered" evidence="1">
    <location>
        <begin position="1"/>
        <end position="28"/>
    </location>
</feature>
<evidence type="ECO:0000256" key="1">
    <source>
        <dbReference type="SAM" id="MobiDB-lite"/>
    </source>
</evidence>
<organism evidence="2">
    <name type="scientific">uncultured Rubrobacteraceae bacterium</name>
    <dbReference type="NCBI Taxonomy" id="349277"/>
    <lineage>
        <taxon>Bacteria</taxon>
        <taxon>Bacillati</taxon>
        <taxon>Actinomycetota</taxon>
        <taxon>Rubrobacteria</taxon>
        <taxon>Rubrobacterales</taxon>
        <taxon>Rubrobacteraceae</taxon>
        <taxon>environmental samples</taxon>
    </lineage>
</organism>
<feature type="non-terminal residue" evidence="2">
    <location>
        <position position="1"/>
    </location>
</feature>
<sequence>GRHPGVQAAGADGEGEARRGGRPGGLSR</sequence>
<proteinExistence type="predicted"/>
<name>A0A6J4R1J3_9ACTN</name>
<dbReference type="EMBL" id="CADCVD010000163">
    <property type="protein sequence ID" value="CAA9457251.1"/>
    <property type="molecule type" value="Genomic_DNA"/>
</dbReference>
<reference evidence="2" key="1">
    <citation type="submission" date="2020-02" db="EMBL/GenBank/DDBJ databases">
        <authorList>
            <person name="Meier V. D."/>
        </authorList>
    </citation>
    <scope>NUCLEOTIDE SEQUENCE</scope>
    <source>
        <strain evidence="2">AVDCRST_MAG37</strain>
    </source>
</reference>
<evidence type="ECO:0000313" key="2">
    <source>
        <dbReference type="EMBL" id="CAA9457251.1"/>
    </source>
</evidence>
<dbReference type="AlphaFoldDB" id="A0A6J4R1J3"/>
<gene>
    <name evidence="2" type="ORF">AVDCRST_MAG37-3190</name>
</gene>
<protein>
    <submittedName>
        <fullName evidence="2">Uncharacterized protein</fullName>
    </submittedName>
</protein>
<accession>A0A6J4R1J3</accession>